<organism evidence="2 3">
    <name type="scientific">Trichonephila clavipes</name>
    <name type="common">Golden silk orbweaver</name>
    <name type="synonym">Nephila clavipes</name>
    <dbReference type="NCBI Taxonomy" id="2585209"/>
    <lineage>
        <taxon>Eukaryota</taxon>
        <taxon>Metazoa</taxon>
        <taxon>Ecdysozoa</taxon>
        <taxon>Arthropoda</taxon>
        <taxon>Chelicerata</taxon>
        <taxon>Arachnida</taxon>
        <taxon>Araneae</taxon>
        <taxon>Araneomorphae</taxon>
        <taxon>Entelegynae</taxon>
        <taxon>Araneoidea</taxon>
        <taxon>Nephilidae</taxon>
        <taxon>Trichonephila</taxon>
    </lineage>
</organism>
<feature type="region of interest" description="Disordered" evidence="1">
    <location>
        <begin position="37"/>
        <end position="67"/>
    </location>
</feature>
<evidence type="ECO:0000313" key="3">
    <source>
        <dbReference type="Proteomes" id="UP000887159"/>
    </source>
</evidence>
<feature type="compositionally biased region" description="Polar residues" evidence="1">
    <location>
        <begin position="37"/>
        <end position="48"/>
    </location>
</feature>
<protein>
    <submittedName>
        <fullName evidence="2">Uncharacterized protein</fullName>
    </submittedName>
</protein>
<dbReference type="AlphaFoldDB" id="A0A8X6RRF4"/>
<dbReference type="EMBL" id="BMAU01021197">
    <property type="protein sequence ID" value="GFX97384.1"/>
    <property type="molecule type" value="Genomic_DNA"/>
</dbReference>
<feature type="compositionally biased region" description="Basic and acidic residues" evidence="1">
    <location>
        <begin position="49"/>
        <end position="60"/>
    </location>
</feature>
<keyword evidence="3" id="KW-1185">Reference proteome</keyword>
<evidence type="ECO:0000313" key="2">
    <source>
        <dbReference type="EMBL" id="GFX97384.1"/>
    </source>
</evidence>
<reference evidence="2" key="1">
    <citation type="submission" date="2020-08" db="EMBL/GenBank/DDBJ databases">
        <title>Multicomponent nature underlies the extraordinary mechanical properties of spider dragline silk.</title>
        <authorList>
            <person name="Kono N."/>
            <person name="Nakamura H."/>
            <person name="Mori M."/>
            <person name="Yoshida Y."/>
            <person name="Ohtoshi R."/>
            <person name="Malay A.D."/>
            <person name="Moran D.A.P."/>
            <person name="Tomita M."/>
            <person name="Numata K."/>
            <person name="Arakawa K."/>
        </authorList>
    </citation>
    <scope>NUCLEOTIDE SEQUENCE</scope>
</reference>
<proteinExistence type="predicted"/>
<dbReference type="Proteomes" id="UP000887159">
    <property type="component" value="Unassembled WGS sequence"/>
</dbReference>
<name>A0A8X6RRF4_TRICX</name>
<accession>A0A8X6RRF4</accession>
<evidence type="ECO:0000256" key="1">
    <source>
        <dbReference type="SAM" id="MobiDB-lite"/>
    </source>
</evidence>
<gene>
    <name evidence="2" type="ORF">TNCV_1077551</name>
</gene>
<sequence length="89" mass="10055">MDNKTSALVYRPHHLTISLSEEAHNYFKSYNRKLSQQLHGNSVTTGSSADRKEKFRTSGRDEEDGEDAPLLLIVKSELPVEEPLSLNLN</sequence>
<comment type="caution">
    <text evidence="2">The sequence shown here is derived from an EMBL/GenBank/DDBJ whole genome shotgun (WGS) entry which is preliminary data.</text>
</comment>